<evidence type="ECO:0000313" key="1">
    <source>
        <dbReference type="EMBL" id="BAD13419.1"/>
    </source>
</evidence>
<organism evidence="1">
    <name type="scientific">Mizuhopecten yessoensis</name>
    <name type="common">Japanese scallop</name>
    <name type="synonym">Patinopecten yessoensis</name>
    <dbReference type="NCBI Taxonomy" id="6573"/>
    <lineage>
        <taxon>Eukaryota</taxon>
        <taxon>Metazoa</taxon>
        <taxon>Spiralia</taxon>
        <taxon>Lophotrochozoa</taxon>
        <taxon>Mollusca</taxon>
        <taxon>Bivalvia</taxon>
        <taxon>Autobranchia</taxon>
        <taxon>Pteriomorphia</taxon>
        <taxon>Pectinida</taxon>
        <taxon>Pectinoidea</taxon>
        <taxon>Pectinidae</taxon>
        <taxon>Mizuhopecten</taxon>
    </lineage>
</organism>
<protein>
    <submittedName>
        <fullName evidence="1">Uncharacterized protein</fullName>
    </submittedName>
</protein>
<name>Q75UP1_MIZYE</name>
<accession>Q75UP1</accession>
<dbReference type="EMBL" id="AB125891">
    <property type="protein sequence ID" value="BAD13419.1"/>
    <property type="molecule type" value="mRNA"/>
</dbReference>
<reference evidence="1" key="1">
    <citation type="submission" date="2003-11" db="EMBL/GenBank/DDBJ databases">
        <title>Insulin Prohormone in Patinopecten yessoensis.</title>
        <authorList>
            <person name="Naraoka T."/>
            <person name="Matsue H."/>
        </authorList>
    </citation>
    <scope>NUCLEOTIDE SEQUENCE</scope>
</reference>
<dbReference type="AlphaFoldDB" id="Q75UP1"/>
<proteinExistence type="evidence at transcript level"/>
<sequence length="64" mass="7570">MKKVRFDDDKRRQRFIAVFLRNLLISSLRSLSVRSNMHSSHKKACSPRTLRQPSYRISTDSLYA</sequence>